<organism evidence="2 3">
    <name type="scientific">Candidatus Woesebacteria bacterium RIFCSPHIGHO2_01_FULL_37_10</name>
    <dbReference type="NCBI Taxonomy" id="1802489"/>
    <lineage>
        <taxon>Bacteria</taxon>
        <taxon>Candidatus Woeseibacteriota</taxon>
    </lineage>
</organism>
<dbReference type="PROSITE" id="PS51462">
    <property type="entry name" value="NUDIX"/>
    <property type="match status" value="1"/>
</dbReference>
<gene>
    <name evidence="2" type="ORF">A2685_02410</name>
</gene>
<dbReference type="PANTHER" id="PTHR43736:SF1">
    <property type="entry name" value="DIHYDRONEOPTERIN TRIPHOSPHATE DIPHOSPHATASE"/>
    <property type="match status" value="1"/>
</dbReference>
<dbReference type="InterPro" id="IPR015797">
    <property type="entry name" value="NUDIX_hydrolase-like_dom_sf"/>
</dbReference>
<dbReference type="SUPFAM" id="SSF55811">
    <property type="entry name" value="Nudix"/>
    <property type="match status" value="1"/>
</dbReference>
<sequence>MSDSRYQYEKVNAIKIILINKEGKVLLIKEPETNEWMPGHWGLPGGKTLVEESLYQAFKRKALDDLGIDIEPEGIFKIKELLMEGKTAMMFHAIAKFDKEVKFKGEIAGYKWVGKKDLENMEISEFTEFFNKSLLLECLSGNRKVIGFDLIETQQSFKMQENSEFKKWLESGRRKS</sequence>
<comment type="caution">
    <text evidence="2">The sequence shown here is derived from an EMBL/GenBank/DDBJ whole genome shotgun (WGS) entry which is preliminary data.</text>
</comment>
<dbReference type="AlphaFoldDB" id="A0A1F7XWA3"/>
<evidence type="ECO:0000259" key="1">
    <source>
        <dbReference type="PROSITE" id="PS51462"/>
    </source>
</evidence>
<dbReference type="Proteomes" id="UP000178446">
    <property type="component" value="Unassembled WGS sequence"/>
</dbReference>
<dbReference type="Gene3D" id="3.90.79.10">
    <property type="entry name" value="Nucleoside Triphosphate Pyrophosphohydrolase"/>
    <property type="match status" value="1"/>
</dbReference>
<dbReference type="Pfam" id="PF00293">
    <property type="entry name" value="NUDIX"/>
    <property type="match status" value="1"/>
</dbReference>
<dbReference type="PANTHER" id="PTHR43736">
    <property type="entry name" value="ADP-RIBOSE PYROPHOSPHATASE"/>
    <property type="match status" value="1"/>
</dbReference>
<dbReference type="InterPro" id="IPR000086">
    <property type="entry name" value="NUDIX_hydrolase_dom"/>
</dbReference>
<feature type="domain" description="Nudix hydrolase" evidence="1">
    <location>
        <begin position="9"/>
        <end position="136"/>
    </location>
</feature>
<accession>A0A1F7XWA3</accession>
<name>A0A1F7XWA3_9BACT</name>
<dbReference type="CDD" id="cd02883">
    <property type="entry name" value="NUDIX_Hydrolase"/>
    <property type="match status" value="1"/>
</dbReference>
<evidence type="ECO:0000313" key="2">
    <source>
        <dbReference type="EMBL" id="OGM19301.1"/>
    </source>
</evidence>
<proteinExistence type="predicted"/>
<reference evidence="2 3" key="1">
    <citation type="journal article" date="2016" name="Nat. Commun.">
        <title>Thousands of microbial genomes shed light on interconnected biogeochemical processes in an aquifer system.</title>
        <authorList>
            <person name="Anantharaman K."/>
            <person name="Brown C.T."/>
            <person name="Hug L.A."/>
            <person name="Sharon I."/>
            <person name="Castelle C.J."/>
            <person name="Probst A.J."/>
            <person name="Thomas B.C."/>
            <person name="Singh A."/>
            <person name="Wilkins M.J."/>
            <person name="Karaoz U."/>
            <person name="Brodie E.L."/>
            <person name="Williams K.H."/>
            <person name="Hubbard S.S."/>
            <person name="Banfield J.F."/>
        </authorList>
    </citation>
    <scope>NUCLEOTIDE SEQUENCE [LARGE SCALE GENOMIC DNA]</scope>
</reference>
<dbReference type="EMBL" id="MGGB01000016">
    <property type="protein sequence ID" value="OGM19301.1"/>
    <property type="molecule type" value="Genomic_DNA"/>
</dbReference>
<evidence type="ECO:0000313" key="3">
    <source>
        <dbReference type="Proteomes" id="UP000178446"/>
    </source>
</evidence>
<protein>
    <recommendedName>
        <fullName evidence="1">Nudix hydrolase domain-containing protein</fullName>
    </recommendedName>
</protein>